<keyword evidence="5" id="KW-1005">Bacterial flagellum biogenesis</keyword>
<dbReference type="Pfam" id="PF02108">
    <property type="entry name" value="FliH"/>
    <property type="match status" value="1"/>
</dbReference>
<dbReference type="InterPro" id="IPR051472">
    <property type="entry name" value="T3SS_Stator/FliH"/>
</dbReference>
<dbReference type="EMBL" id="MDTU01000001">
    <property type="protein sequence ID" value="ODN42694.1"/>
    <property type="molecule type" value="Genomic_DNA"/>
</dbReference>
<evidence type="ECO:0000256" key="5">
    <source>
        <dbReference type="ARBA" id="ARBA00022795"/>
    </source>
</evidence>
<accession>A0ABX3A1E2</accession>
<dbReference type="InterPro" id="IPR018035">
    <property type="entry name" value="Flagellar_FliH/T3SS_HrpE"/>
</dbReference>
<feature type="domain" description="Flagellar assembly protein FliH/Type III secretion system HrpE" evidence="9">
    <location>
        <begin position="2"/>
        <end position="115"/>
    </location>
</feature>
<dbReference type="Proteomes" id="UP000094329">
    <property type="component" value="Unassembled WGS sequence"/>
</dbReference>
<keyword evidence="11" id="KW-1185">Reference proteome</keyword>
<comment type="function">
    <text evidence="1">Needed for flagellar regrowth and assembly.</text>
</comment>
<keyword evidence="7" id="KW-1006">Bacterial flagellum protein export</keyword>
<evidence type="ECO:0000256" key="8">
    <source>
        <dbReference type="SAM" id="MobiDB-lite"/>
    </source>
</evidence>
<organism evidence="10 11">
    <name type="scientific">Piscirickettsia litoralis</name>
    <dbReference type="NCBI Taxonomy" id="1891921"/>
    <lineage>
        <taxon>Bacteria</taxon>
        <taxon>Pseudomonadati</taxon>
        <taxon>Pseudomonadota</taxon>
        <taxon>Gammaproteobacteria</taxon>
        <taxon>Thiotrichales</taxon>
        <taxon>Piscirickettsiaceae</taxon>
        <taxon>Piscirickettsia</taxon>
    </lineage>
</organism>
<dbReference type="PANTHER" id="PTHR34982:SF1">
    <property type="entry name" value="FLAGELLAR ASSEMBLY PROTEIN FLIH"/>
    <property type="match status" value="1"/>
</dbReference>
<evidence type="ECO:0000256" key="4">
    <source>
        <dbReference type="ARBA" id="ARBA00022448"/>
    </source>
</evidence>
<proteinExistence type="inferred from homology"/>
<gene>
    <name evidence="10" type="ORF">BGC07_06870</name>
</gene>
<name>A0ABX3A1E2_9GAMM</name>
<keyword evidence="4" id="KW-0813">Transport</keyword>
<evidence type="ECO:0000313" key="10">
    <source>
        <dbReference type="EMBL" id="ODN42694.1"/>
    </source>
</evidence>
<comment type="similarity">
    <text evidence="2">Belongs to the FliH family.</text>
</comment>
<evidence type="ECO:0000256" key="6">
    <source>
        <dbReference type="ARBA" id="ARBA00022927"/>
    </source>
</evidence>
<dbReference type="SUPFAM" id="SSF160527">
    <property type="entry name" value="V-type ATPase subunit E-like"/>
    <property type="match status" value="1"/>
</dbReference>
<protein>
    <recommendedName>
        <fullName evidence="3">Flagellar assembly protein FliH</fullName>
    </recommendedName>
</protein>
<feature type="region of interest" description="Disordered" evidence="8">
    <location>
        <begin position="139"/>
        <end position="159"/>
    </location>
</feature>
<evidence type="ECO:0000259" key="9">
    <source>
        <dbReference type="Pfam" id="PF02108"/>
    </source>
</evidence>
<evidence type="ECO:0000256" key="1">
    <source>
        <dbReference type="ARBA" id="ARBA00003041"/>
    </source>
</evidence>
<dbReference type="RefSeq" id="WP_069312491.1">
    <property type="nucleotide sequence ID" value="NZ_MDTU01000001.1"/>
</dbReference>
<evidence type="ECO:0000313" key="11">
    <source>
        <dbReference type="Proteomes" id="UP000094329"/>
    </source>
</evidence>
<evidence type="ECO:0000256" key="2">
    <source>
        <dbReference type="ARBA" id="ARBA00006602"/>
    </source>
</evidence>
<evidence type="ECO:0000256" key="3">
    <source>
        <dbReference type="ARBA" id="ARBA00016507"/>
    </source>
</evidence>
<keyword evidence="6" id="KW-0653">Protein transport</keyword>
<dbReference type="PANTHER" id="PTHR34982">
    <property type="entry name" value="YOP PROTEINS TRANSLOCATION PROTEIN L"/>
    <property type="match status" value="1"/>
</dbReference>
<feature type="compositionally biased region" description="Basic and acidic residues" evidence="8">
    <location>
        <begin position="146"/>
        <end position="159"/>
    </location>
</feature>
<comment type="caution">
    <text evidence="10">The sequence shown here is derived from an EMBL/GenBank/DDBJ whole genome shotgun (WGS) entry which is preliminary data.</text>
</comment>
<sequence>MINGLAHPFEQVSDELKEKLLHFVMQIGEKIAKEQCQLSSKGLENIINKILEKLFSAEKINVFLNPVDFDRLKEVRELISDNIQLTQDENITVGGCIVDAGASHVDMTIESRIKNISAQIFSDHKKELLKQDEIDGNSMKNNMENVDGKIEGKNNVKKC</sequence>
<reference evidence="10 11" key="1">
    <citation type="submission" date="2016-08" db="EMBL/GenBank/DDBJ databases">
        <title>Draft genome sequence of Candidatus Piscirickettsia litoralis, from seawater.</title>
        <authorList>
            <person name="Wan X."/>
            <person name="Lee A.J."/>
            <person name="Hou S."/>
            <person name="Donachie S.P."/>
        </authorList>
    </citation>
    <scope>NUCLEOTIDE SEQUENCE [LARGE SCALE GENOMIC DNA]</scope>
    <source>
        <strain evidence="10 11">Y2</strain>
    </source>
</reference>
<evidence type="ECO:0000256" key="7">
    <source>
        <dbReference type="ARBA" id="ARBA00023225"/>
    </source>
</evidence>